<keyword evidence="1" id="KW-0472">Membrane</keyword>
<protein>
    <submittedName>
        <fullName evidence="2">Uncharacterized protein</fullName>
    </submittedName>
</protein>
<keyword evidence="3" id="KW-1185">Reference proteome</keyword>
<evidence type="ECO:0000256" key="1">
    <source>
        <dbReference type="SAM" id="Phobius"/>
    </source>
</evidence>
<evidence type="ECO:0000313" key="2">
    <source>
        <dbReference type="EMBL" id="MCS5724362.1"/>
    </source>
</evidence>
<name>A0AA41XA15_9MICO</name>
<feature type="transmembrane region" description="Helical" evidence="1">
    <location>
        <begin position="96"/>
        <end position="115"/>
    </location>
</feature>
<keyword evidence="1" id="KW-0812">Transmembrane</keyword>
<sequence>MSRSELSGPEFTGETALQAAPWELKLSFGLWLAEAILGIVNGVLVIAAAGLVLAVAGADGAAAEATLAIMTVIGVVLMLVAVFRIVAAVFMLRGRVWARNTLTILGVLGLFGIILEFQANPAVAIAHALVLVVALITMFLPNSNAYFRAPFPAK</sequence>
<feature type="transmembrane region" description="Helical" evidence="1">
    <location>
        <begin position="122"/>
        <end position="140"/>
    </location>
</feature>
<proteinExistence type="predicted"/>
<dbReference type="Proteomes" id="UP001165587">
    <property type="component" value="Unassembled WGS sequence"/>
</dbReference>
<accession>A0AA41XA15</accession>
<reference evidence="2" key="1">
    <citation type="submission" date="2022-08" db="EMBL/GenBank/DDBJ databases">
        <authorList>
            <person name="Deng Y."/>
            <person name="Han X.-F."/>
            <person name="Zhang Y.-Q."/>
        </authorList>
    </citation>
    <scope>NUCLEOTIDE SEQUENCE</scope>
    <source>
        <strain evidence="2">CPCC 203407</strain>
    </source>
</reference>
<dbReference type="AlphaFoldDB" id="A0AA41XA15"/>
<gene>
    <name evidence="2" type="ORF">N1028_00470</name>
</gene>
<dbReference type="EMBL" id="JANLCK010000001">
    <property type="protein sequence ID" value="MCS5724362.1"/>
    <property type="molecule type" value="Genomic_DNA"/>
</dbReference>
<feature type="transmembrane region" description="Helical" evidence="1">
    <location>
        <begin position="67"/>
        <end position="90"/>
    </location>
</feature>
<keyword evidence="1" id="KW-1133">Transmembrane helix</keyword>
<comment type="caution">
    <text evidence="2">The sequence shown here is derived from an EMBL/GenBank/DDBJ whole genome shotgun (WGS) entry which is preliminary data.</text>
</comment>
<organism evidence="2 3">
    <name type="scientific">Herbiconiux oxytropis</name>
    <dbReference type="NCBI Taxonomy" id="2970915"/>
    <lineage>
        <taxon>Bacteria</taxon>
        <taxon>Bacillati</taxon>
        <taxon>Actinomycetota</taxon>
        <taxon>Actinomycetes</taxon>
        <taxon>Micrococcales</taxon>
        <taxon>Microbacteriaceae</taxon>
        <taxon>Herbiconiux</taxon>
    </lineage>
</organism>
<evidence type="ECO:0000313" key="3">
    <source>
        <dbReference type="Proteomes" id="UP001165587"/>
    </source>
</evidence>
<feature type="transmembrane region" description="Helical" evidence="1">
    <location>
        <begin position="30"/>
        <end position="55"/>
    </location>
</feature>
<dbReference type="RefSeq" id="WP_259524782.1">
    <property type="nucleotide sequence ID" value="NZ_JANLCK010000001.1"/>
</dbReference>